<comment type="caution">
    <text evidence="2">The sequence shown here is derived from an EMBL/GenBank/DDBJ whole genome shotgun (WGS) entry which is preliminary data.</text>
</comment>
<keyword evidence="2" id="KW-0378">Hydrolase</keyword>
<sequence>MSIGWLVVGAALPDFIDKPLGMAGVTDLFHSLGHSALLLPVLIVVGLVGRQGLALAVGWGSHLLLDGLHVVINGRPSDALFLGWPLVVPPTPPAIPPGEFVWVYLGSPSFYLEVLLWVAVGVLAAWSLRRGASNTPN</sequence>
<protein>
    <submittedName>
        <fullName evidence="2">Metal-dependent hydrolase</fullName>
    </submittedName>
</protein>
<dbReference type="EMBL" id="QMDW01000004">
    <property type="protein sequence ID" value="RJX50887.1"/>
    <property type="molecule type" value="Genomic_DNA"/>
</dbReference>
<evidence type="ECO:0000313" key="2">
    <source>
        <dbReference type="EMBL" id="RJX50887.1"/>
    </source>
</evidence>
<keyword evidence="3" id="KW-1185">Reference proteome</keyword>
<accession>A0A3A6QRH6</accession>
<feature type="transmembrane region" description="Helical" evidence="1">
    <location>
        <begin position="110"/>
        <end position="128"/>
    </location>
</feature>
<keyword evidence="1" id="KW-0472">Membrane</keyword>
<evidence type="ECO:0000256" key="1">
    <source>
        <dbReference type="SAM" id="Phobius"/>
    </source>
</evidence>
<organism evidence="2 3">
    <name type="scientific">Halonotius pteroides</name>
    <dbReference type="NCBI Taxonomy" id="268735"/>
    <lineage>
        <taxon>Archaea</taxon>
        <taxon>Methanobacteriati</taxon>
        <taxon>Methanobacteriota</taxon>
        <taxon>Stenosarchaea group</taxon>
        <taxon>Halobacteria</taxon>
        <taxon>Halobacteriales</taxon>
        <taxon>Haloferacaceae</taxon>
        <taxon>Halonotius</taxon>
    </lineage>
</organism>
<keyword evidence="1" id="KW-0812">Transmembrane</keyword>
<dbReference type="GO" id="GO:0016787">
    <property type="term" value="F:hydrolase activity"/>
    <property type="evidence" value="ECO:0007669"/>
    <property type="project" value="UniProtKB-KW"/>
</dbReference>
<dbReference type="AlphaFoldDB" id="A0A3A6QRH6"/>
<gene>
    <name evidence="2" type="ORF">DP106_04445</name>
</gene>
<keyword evidence="1" id="KW-1133">Transmembrane helix</keyword>
<reference evidence="2 3" key="1">
    <citation type="submission" date="2018-06" db="EMBL/GenBank/DDBJ databases">
        <title>Halonotius sp. F13-13 a new haloarchaeeon isolated from a solar saltern from Isla Cristina, Huelva, Spain.</title>
        <authorList>
            <person name="Duran-Viseras A."/>
            <person name="Sanchez-Porro C."/>
            <person name="Ventosa A."/>
        </authorList>
    </citation>
    <scope>NUCLEOTIDE SEQUENCE [LARGE SCALE GENOMIC DNA]</scope>
    <source>
        <strain evidence="2 3">CECT 7525</strain>
    </source>
</reference>
<evidence type="ECO:0000313" key="3">
    <source>
        <dbReference type="Proteomes" id="UP000281564"/>
    </source>
</evidence>
<name>A0A3A6QRH6_9EURY</name>
<proteinExistence type="predicted"/>
<dbReference type="Proteomes" id="UP000281564">
    <property type="component" value="Unassembled WGS sequence"/>
</dbReference>
<feature type="transmembrane region" description="Helical" evidence="1">
    <location>
        <begin position="28"/>
        <end position="48"/>
    </location>
</feature>